<comment type="caution">
    <text evidence="3">The sequence shown here is derived from an EMBL/GenBank/DDBJ whole genome shotgun (WGS) entry which is preliminary data.</text>
</comment>
<dbReference type="RefSeq" id="WP_132430689.1">
    <property type="nucleotide sequence ID" value="NZ_SMFZ01000002.1"/>
</dbReference>
<dbReference type="SUPFAM" id="SSF51556">
    <property type="entry name" value="Metallo-dependent hydrolases"/>
    <property type="match status" value="1"/>
</dbReference>
<evidence type="ECO:0000259" key="2">
    <source>
        <dbReference type="Pfam" id="PF07969"/>
    </source>
</evidence>
<organism evidence="3 4">
    <name type="scientific">Pseudonocardia endophytica</name>
    <dbReference type="NCBI Taxonomy" id="401976"/>
    <lineage>
        <taxon>Bacteria</taxon>
        <taxon>Bacillati</taxon>
        <taxon>Actinomycetota</taxon>
        <taxon>Actinomycetes</taxon>
        <taxon>Pseudonocardiales</taxon>
        <taxon>Pseudonocardiaceae</taxon>
        <taxon>Pseudonocardia</taxon>
    </lineage>
</organism>
<dbReference type="Pfam" id="PF07969">
    <property type="entry name" value="Amidohydro_3"/>
    <property type="match status" value="1"/>
</dbReference>
<accession>A0A4R1HN53</accession>
<dbReference type="GO" id="GO:0016810">
    <property type="term" value="F:hydrolase activity, acting on carbon-nitrogen (but not peptide) bonds"/>
    <property type="evidence" value="ECO:0007669"/>
    <property type="project" value="InterPro"/>
</dbReference>
<feature type="domain" description="Amidohydrolase 3" evidence="2">
    <location>
        <begin position="39"/>
        <end position="446"/>
    </location>
</feature>
<evidence type="ECO:0000313" key="4">
    <source>
        <dbReference type="Proteomes" id="UP000295560"/>
    </source>
</evidence>
<protein>
    <submittedName>
        <fullName evidence="3">Putative amidohydrolase YtcJ</fullName>
    </submittedName>
</protein>
<dbReference type="EMBL" id="SMFZ01000002">
    <property type="protein sequence ID" value="TCK22015.1"/>
    <property type="molecule type" value="Genomic_DNA"/>
</dbReference>
<dbReference type="PANTHER" id="PTHR22642">
    <property type="entry name" value="IMIDAZOLONEPROPIONASE"/>
    <property type="match status" value="1"/>
</dbReference>
<dbReference type="AlphaFoldDB" id="A0A4R1HN53"/>
<dbReference type="InterPro" id="IPR011059">
    <property type="entry name" value="Metal-dep_hydrolase_composite"/>
</dbReference>
<dbReference type="SUPFAM" id="SSF51338">
    <property type="entry name" value="Composite domain of metallo-dependent hydrolases"/>
    <property type="match status" value="1"/>
</dbReference>
<feature type="region of interest" description="Disordered" evidence="1">
    <location>
        <begin position="442"/>
        <end position="469"/>
    </location>
</feature>
<gene>
    <name evidence="3" type="ORF">EV378_6012</name>
</gene>
<dbReference type="Proteomes" id="UP000295560">
    <property type="component" value="Unassembled WGS sequence"/>
</dbReference>
<dbReference type="Gene3D" id="2.30.40.10">
    <property type="entry name" value="Urease, subunit C, domain 1"/>
    <property type="match status" value="1"/>
</dbReference>
<sequence>MTLLVRDAEVDGRPADVLVQHGRIVSVTPPGPLPAGVDDVLDAAGGALLPGLADHHIHLHALAAARCSVPAGRTRDDLARALAAAEPDEHGWVRVVGSSDDALDASTLDVLAPGLRVRVQHRSGALWTLSSAALEAVGAADHAGAERAADGALTGRMFRADDWLRDRMPERAPPNLDGVGADLAGYGITAVTDATPDLDRFAATALTALPQRLTLLGVPLGELPPPGADAGPYKIVLADSDLPDPDVLTDRIRAAHAAGRGVAVHTVTRESLVLLLVALDAAGRHPGDRLEHAALVPSELLSELRGLTVVTQPGFLTDRGDDYRRDVPADEHADLYRCRSLIDAGVGLALSSDAPYGPVDPWAVVRAATTRLTADGAPLGPGETLTATAALDAFLTAPDDPGGRSRRVVTGAPADLVLLAVPLAEALRAPSCEHVATTVVGGERVHGRRPHRRRGTARGPRAARSADSP</sequence>
<dbReference type="OrthoDB" id="3173428at2"/>
<feature type="compositionally biased region" description="Basic residues" evidence="1">
    <location>
        <begin position="446"/>
        <end position="456"/>
    </location>
</feature>
<keyword evidence="3" id="KW-0378">Hydrolase</keyword>
<dbReference type="PANTHER" id="PTHR22642:SF2">
    <property type="entry name" value="PROTEIN LONG AFTER FAR-RED 3"/>
    <property type="match status" value="1"/>
</dbReference>
<evidence type="ECO:0000313" key="3">
    <source>
        <dbReference type="EMBL" id="TCK22015.1"/>
    </source>
</evidence>
<proteinExistence type="predicted"/>
<dbReference type="InterPro" id="IPR032466">
    <property type="entry name" value="Metal_Hydrolase"/>
</dbReference>
<reference evidence="3 4" key="1">
    <citation type="submission" date="2019-03" db="EMBL/GenBank/DDBJ databases">
        <title>Sequencing the genomes of 1000 actinobacteria strains.</title>
        <authorList>
            <person name="Klenk H.-P."/>
        </authorList>
    </citation>
    <scope>NUCLEOTIDE SEQUENCE [LARGE SCALE GENOMIC DNA]</scope>
    <source>
        <strain evidence="3 4">DSM 44969</strain>
    </source>
</reference>
<evidence type="ECO:0000256" key="1">
    <source>
        <dbReference type="SAM" id="MobiDB-lite"/>
    </source>
</evidence>
<dbReference type="InterPro" id="IPR013108">
    <property type="entry name" value="Amidohydro_3"/>
</dbReference>
<name>A0A4R1HN53_PSEEN</name>
<dbReference type="Gene3D" id="3.20.20.140">
    <property type="entry name" value="Metal-dependent hydrolases"/>
    <property type="match status" value="2"/>
</dbReference>
<keyword evidence="4" id="KW-1185">Reference proteome</keyword>